<keyword evidence="3" id="KW-1185">Reference proteome</keyword>
<gene>
    <name evidence="2" type="ORF">GCM10007390_45210</name>
</gene>
<dbReference type="Pfam" id="PF00814">
    <property type="entry name" value="TsaD"/>
    <property type="match status" value="1"/>
</dbReference>
<name>A0A8J3D7P2_9BACT</name>
<dbReference type="PANTHER" id="PTHR11735">
    <property type="entry name" value="TRNA N6-ADENOSINE THREONYLCARBAMOYLTRANSFERASE"/>
    <property type="match status" value="1"/>
</dbReference>
<sequence length="222" mass="23922">MNILSIDTSTRGCSVAVHTDGQLLASYDLLTERVSSSLLTTLMKNAVEQAGLTLSSLDAVAVAKGPGSYTGLRVSVSTAKGLCYALDKPLIGVETLTAMAAQLTPFYPENFLFCPMIDARRMEVFAAVLDTKLEKVLPTQAVILEADSFAELLQNQPIVFFGDGAAKSRSLLGGHPNAYFPDQLIEPSARNVGTLATEAYVQGRFEDLPSFEPYYLKDFVGK</sequence>
<dbReference type="Proteomes" id="UP000598271">
    <property type="component" value="Unassembled WGS sequence"/>
</dbReference>
<dbReference type="CDD" id="cd24032">
    <property type="entry name" value="ASKHA_NBD_TsaB"/>
    <property type="match status" value="1"/>
</dbReference>
<dbReference type="GO" id="GO:0005829">
    <property type="term" value="C:cytosol"/>
    <property type="evidence" value="ECO:0007669"/>
    <property type="project" value="TreeGrafter"/>
</dbReference>
<dbReference type="InterPro" id="IPR043129">
    <property type="entry name" value="ATPase_NBD"/>
</dbReference>
<accession>A0A8J3D7P2</accession>
<dbReference type="RefSeq" id="WP_189567766.1">
    <property type="nucleotide sequence ID" value="NZ_BMXF01000006.1"/>
</dbReference>
<proteinExistence type="predicted"/>
<dbReference type="InterPro" id="IPR000905">
    <property type="entry name" value="Gcp-like_dom"/>
</dbReference>
<dbReference type="Gene3D" id="3.30.420.40">
    <property type="match status" value="2"/>
</dbReference>
<organism evidence="2 3">
    <name type="scientific">Persicitalea jodogahamensis</name>
    <dbReference type="NCBI Taxonomy" id="402147"/>
    <lineage>
        <taxon>Bacteria</taxon>
        <taxon>Pseudomonadati</taxon>
        <taxon>Bacteroidota</taxon>
        <taxon>Cytophagia</taxon>
        <taxon>Cytophagales</taxon>
        <taxon>Spirosomataceae</taxon>
        <taxon>Persicitalea</taxon>
    </lineage>
</organism>
<reference evidence="2 3" key="1">
    <citation type="journal article" date="2014" name="Int. J. Syst. Evol. Microbiol.">
        <title>Complete genome sequence of Corynebacterium casei LMG S-19264T (=DSM 44701T), isolated from a smear-ripened cheese.</title>
        <authorList>
            <consortium name="US DOE Joint Genome Institute (JGI-PGF)"/>
            <person name="Walter F."/>
            <person name="Albersmeier A."/>
            <person name="Kalinowski J."/>
            <person name="Ruckert C."/>
        </authorList>
    </citation>
    <scope>NUCLEOTIDE SEQUENCE [LARGE SCALE GENOMIC DNA]</scope>
    <source>
        <strain evidence="2 3">KCTC 12866</strain>
    </source>
</reference>
<dbReference type="InterPro" id="IPR022496">
    <property type="entry name" value="T6A_TsaB"/>
</dbReference>
<dbReference type="GO" id="GO:0002949">
    <property type="term" value="P:tRNA threonylcarbamoyladenosine modification"/>
    <property type="evidence" value="ECO:0007669"/>
    <property type="project" value="InterPro"/>
</dbReference>
<protein>
    <submittedName>
        <fullName evidence="2">tRNA (Adenosine(37)-N6)-threonylcarbamoyltransferase complex dimerization subunit type 1 TsaB</fullName>
    </submittedName>
</protein>
<evidence type="ECO:0000313" key="2">
    <source>
        <dbReference type="EMBL" id="GHB84923.1"/>
    </source>
</evidence>
<dbReference type="PANTHER" id="PTHR11735:SF11">
    <property type="entry name" value="TRNA THREONYLCARBAMOYLADENOSINE BIOSYNTHESIS PROTEIN TSAB"/>
    <property type="match status" value="1"/>
</dbReference>
<dbReference type="NCBIfam" id="TIGR03725">
    <property type="entry name" value="T6A_YeaZ"/>
    <property type="match status" value="1"/>
</dbReference>
<feature type="domain" description="Gcp-like" evidence="1">
    <location>
        <begin position="32"/>
        <end position="153"/>
    </location>
</feature>
<dbReference type="AlphaFoldDB" id="A0A8J3D7P2"/>
<comment type="caution">
    <text evidence="2">The sequence shown here is derived from an EMBL/GenBank/DDBJ whole genome shotgun (WGS) entry which is preliminary data.</text>
</comment>
<evidence type="ECO:0000259" key="1">
    <source>
        <dbReference type="Pfam" id="PF00814"/>
    </source>
</evidence>
<dbReference type="SUPFAM" id="SSF53067">
    <property type="entry name" value="Actin-like ATPase domain"/>
    <property type="match status" value="2"/>
</dbReference>
<evidence type="ECO:0000313" key="3">
    <source>
        <dbReference type="Proteomes" id="UP000598271"/>
    </source>
</evidence>
<dbReference type="EMBL" id="BMXF01000006">
    <property type="protein sequence ID" value="GHB84923.1"/>
    <property type="molecule type" value="Genomic_DNA"/>
</dbReference>